<reference evidence="12" key="1">
    <citation type="submission" date="2021-01" db="EMBL/GenBank/DDBJ databases">
        <authorList>
            <person name="Corre E."/>
            <person name="Pelletier E."/>
            <person name="Niang G."/>
            <person name="Scheremetjew M."/>
            <person name="Finn R."/>
            <person name="Kale V."/>
            <person name="Holt S."/>
            <person name="Cochrane G."/>
            <person name="Meng A."/>
            <person name="Brown T."/>
            <person name="Cohen L."/>
        </authorList>
    </citation>
    <scope>NUCLEOTIDE SEQUENCE</scope>
    <source>
        <strain evidence="12">CCMP1320</strain>
    </source>
</reference>
<evidence type="ECO:0000259" key="11">
    <source>
        <dbReference type="PROSITE" id="PS51352"/>
    </source>
</evidence>
<protein>
    <recommendedName>
        <fullName evidence="3">protein disulfide-isomerase</fullName>
        <ecNumber evidence="3">5.3.4.1</ecNumber>
    </recommendedName>
</protein>
<dbReference type="EC" id="5.3.4.1" evidence="3"/>
<keyword evidence="4 10" id="KW-0732">Signal</keyword>
<feature type="signal peptide" evidence="10">
    <location>
        <begin position="1"/>
        <end position="22"/>
    </location>
</feature>
<evidence type="ECO:0000256" key="1">
    <source>
        <dbReference type="ARBA" id="ARBA00001182"/>
    </source>
</evidence>
<dbReference type="EMBL" id="HBIP01030299">
    <property type="protein sequence ID" value="CAE0503299.1"/>
    <property type="molecule type" value="Transcribed_RNA"/>
</dbReference>
<dbReference type="GO" id="GO:0006457">
    <property type="term" value="P:protein folding"/>
    <property type="evidence" value="ECO:0007669"/>
    <property type="project" value="TreeGrafter"/>
</dbReference>
<gene>
    <name evidence="12" type="ORF">DTER00134_LOCUS18372</name>
</gene>
<evidence type="ECO:0000256" key="8">
    <source>
        <dbReference type="ARBA" id="ARBA00023284"/>
    </source>
</evidence>
<comment type="similarity">
    <text evidence="2 9">Belongs to the protein disulfide isomerase family.</text>
</comment>
<dbReference type="InterPro" id="IPR051063">
    <property type="entry name" value="PDI"/>
</dbReference>
<dbReference type="InterPro" id="IPR011679">
    <property type="entry name" value="ERp29_C"/>
</dbReference>
<dbReference type="Gene3D" id="3.40.30.10">
    <property type="entry name" value="Glutaredoxin"/>
    <property type="match status" value="1"/>
</dbReference>
<dbReference type="InterPro" id="IPR005788">
    <property type="entry name" value="PDI_thioredoxin-like_dom"/>
</dbReference>
<sequence>MSTVRFSLLLAALLALLNAACAGDPDESLPGVIDLTPANFKTVVDGKRGALVEFYAGWCGHCKSLTPEMKKLGEAVQTDPLLKNRVIVAKVNADKHNELGSEYGIQGFPTIKYFPRGGGEPEDYNGGRKSKNFVSFLKKKVQEDRGLGRVDALDELVKDYTTSTDKAAIVQAVTDKVKTLEGTDKEDGELYVSILNKASAKGPEYLSTEKARLEKVLSSGSVEGNKAVEMAKKISIFKVLLGEADL</sequence>
<dbReference type="InterPro" id="IPR017937">
    <property type="entry name" value="Thioredoxin_CS"/>
</dbReference>
<dbReference type="InterPro" id="IPR013766">
    <property type="entry name" value="Thioredoxin_domain"/>
</dbReference>
<dbReference type="PROSITE" id="PS51352">
    <property type="entry name" value="THIOREDOXIN_2"/>
    <property type="match status" value="1"/>
</dbReference>
<evidence type="ECO:0000256" key="9">
    <source>
        <dbReference type="RuleBase" id="RU004208"/>
    </source>
</evidence>
<dbReference type="PRINTS" id="PR00421">
    <property type="entry name" value="THIOREDOXIN"/>
</dbReference>
<organism evidence="12">
    <name type="scientific">Dunaliella tertiolecta</name>
    <name type="common">Green alga</name>
    <dbReference type="NCBI Taxonomy" id="3047"/>
    <lineage>
        <taxon>Eukaryota</taxon>
        <taxon>Viridiplantae</taxon>
        <taxon>Chlorophyta</taxon>
        <taxon>core chlorophytes</taxon>
        <taxon>Chlorophyceae</taxon>
        <taxon>CS clade</taxon>
        <taxon>Chlamydomonadales</taxon>
        <taxon>Dunaliellaceae</taxon>
        <taxon>Dunaliella</taxon>
    </lineage>
</organism>
<dbReference type="GO" id="GO:0005783">
    <property type="term" value="C:endoplasmic reticulum"/>
    <property type="evidence" value="ECO:0007669"/>
    <property type="project" value="InterPro"/>
</dbReference>
<dbReference type="Gene3D" id="1.20.1150.12">
    <property type="entry name" value="Endoplasmic reticulum resident protein 29, C-terminal domain"/>
    <property type="match status" value="1"/>
</dbReference>
<evidence type="ECO:0000256" key="2">
    <source>
        <dbReference type="ARBA" id="ARBA00006347"/>
    </source>
</evidence>
<evidence type="ECO:0000256" key="5">
    <source>
        <dbReference type="ARBA" id="ARBA00022737"/>
    </source>
</evidence>
<dbReference type="PANTHER" id="PTHR45672:SF11">
    <property type="entry name" value="PROTEIN DISULFIDE-ISOMERASE C17H9.14C"/>
    <property type="match status" value="1"/>
</dbReference>
<dbReference type="InterPro" id="IPR036249">
    <property type="entry name" value="Thioredoxin-like_sf"/>
</dbReference>
<dbReference type="InterPro" id="IPR036356">
    <property type="entry name" value="ERp29_C_sf"/>
</dbReference>
<dbReference type="PANTHER" id="PTHR45672">
    <property type="entry name" value="PROTEIN DISULFIDE-ISOMERASE C17H9.14C-RELATED"/>
    <property type="match status" value="1"/>
</dbReference>
<dbReference type="NCBIfam" id="TIGR01126">
    <property type="entry name" value="pdi_dom"/>
    <property type="match status" value="1"/>
</dbReference>
<evidence type="ECO:0000256" key="4">
    <source>
        <dbReference type="ARBA" id="ARBA00022729"/>
    </source>
</evidence>
<accession>A0A7S3R5H7</accession>
<dbReference type="AlphaFoldDB" id="A0A7S3R5H7"/>
<dbReference type="Pfam" id="PF07749">
    <property type="entry name" value="ERp29"/>
    <property type="match status" value="1"/>
</dbReference>
<evidence type="ECO:0000256" key="6">
    <source>
        <dbReference type="ARBA" id="ARBA00023157"/>
    </source>
</evidence>
<dbReference type="GO" id="GO:0003756">
    <property type="term" value="F:protein disulfide isomerase activity"/>
    <property type="evidence" value="ECO:0007669"/>
    <property type="project" value="UniProtKB-EC"/>
</dbReference>
<dbReference type="SUPFAM" id="SSF52833">
    <property type="entry name" value="Thioredoxin-like"/>
    <property type="match status" value="1"/>
</dbReference>
<feature type="domain" description="Thioredoxin" evidence="11">
    <location>
        <begin position="18"/>
        <end position="142"/>
    </location>
</feature>
<keyword evidence="8" id="KW-0676">Redox-active center</keyword>
<dbReference type="PROSITE" id="PS00194">
    <property type="entry name" value="THIOREDOXIN_1"/>
    <property type="match status" value="1"/>
</dbReference>
<proteinExistence type="inferred from homology"/>
<evidence type="ECO:0000313" key="12">
    <source>
        <dbReference type="EMBL" id="CAE0503299.1"/>
    </source>
</evidence>
<dbReference type="SUPFAM" id="SSF47933">
    <property type="entry name" value="ERP29 C domain-like"/>
    <property type="match status" value="1"/>
</dbReference>
<feature type="chain" id="PRO_5031376515" description="protein disulfide-isomerase" evidence="10">
    <location>
        <begin position="23"/>
        <end position="246"/>
    </location>
</feature>
<keyword evidence="6" id="KW-1015">Disulfide bond</keyword>
<keyword evidence="7" id="KW-0413">Isomerase</keyword>
<evidence type="ECO:0000256" key="7">
    <source>
        <dbReference type="ARBA" id="ARBA00023235"/>
    </source>
</evidence>
<dbReference type="Pfam" id="PF00085">
    <property type="entry name" value="Thioredoxin"/>
    <property type="match status" value="1"/>
</dbReference>
<comment type="catalytic activity">
    <reaction evidence="1">
        <text>Catalyzes the rearrangement of -S-S- bonds in proteins.</text>
        <dbReference type="EC" id="5.3.4.1"/>
    </reaction>
</comment>
<evidence type="ECO:0000256" key="3">
    <source>
        <dbReference type="ARBA" id="ARBA00012723"/>
    </source>
</evidence>
<name>A0A7S3R5H7_DUNTE</name>
<evidence type="ECO:0000256" key="10">
    <source>
        <dbReference type="SAM" id="SignalP"/>
    </source>
</evidence>
<keyword evidence="5" id="KW-0677">Repeat</keyword>